<proteinExistence type="predicted"/>
<reference evidence="1" key="1">
    <citation type="submission" date="2021-02" db="EMBL/GenBank/DDBJ databases">
        <authorList>
            <consortium name="DOE Joint Genome Institute"/>
            <person name="Ahrendt S."/>
            <person name="Looney B.P."/>
            <person name="Miyauchi S."/>
            <person name="Morin E."/>
            <person name="Drula E."/>
            <person name="Courty P.E."/>
            <person name="Chicoki N."/>
            <person name="Fauchery L."/>
            <person name="Kohler A."/>
            <person name="Kuo A."/>
            <person name="Labutti K."/>
            <person name="Pangilinan J."/>
            <person name="Lipzen A."/>
            <person name="Riley R."/>
            <person name="Andreopoulos W."/>
            <person name="He G."/>
            <person name="Johnson J."/>
            <person name="Barry K.W."/>
            <person name="Grigoriev I.V."/>
            <person name="Nagy L."/>
            <person name="Hibbett D."/>
            <person name="Henrissat B."/>
            <person name="Matheny P.B."/>
            <person name="Labbe J."/>
            <person name="Martin F."/>
        </authorList>
    </citation>
    <scope>NUCLEOTIDE SEQUENCE</scope>
    <source>
        <strain evidence="1">FP105234-sp</strain>
    </source>
</reference>
<keyword evidence="1" id="KW-0378">Hydrolase</keyword>
<reference evidence="1" key="2">
    <citation type="journal article" date="2022" name="New Phytol.">
        <title>Evolutionary transition to the ectomycorrhizal habit in the genomes of a hyperdiverse lineage of mushroom-forming fungi.</title>
        <authorList>
            <person name="Looney B."/>
            <person name="Miyauchi S."/>
            <person name="Morin E."/>
            <person name="Drula E."/>
            <person name="Courty P.E."/>
            <person name="Kohler A."/>
            <person name="Kuo A."/>
            <person name="LaButti K."/>
            <person name="Pangilinan J."/>
            <person name="Lipzen A."/>
            <person name="Riley R."/>
            <person name="Andreopoulos W."/>
            <person name="He G."/>
            <person name="Johnson J."/>
            <person name="Nolan M."/>
            <person name="Tritt A."/>
            <person name="Barry K.W."/>
            <person name="Grigoriev I.V."/>
            <person name="Nagy L.G."/>
            <person name="Hibbett D."/>
            <person name="Henrissat B."/>
            <person name="Matheny P.B."/>
            <person name="Labbe J."/>
            <person name="Martin F.M."/>
        </authorList>
    </citation>
    <scope>NUCLEOTIDE SEQUENCE</scope>
    <source>
        <strain evidence="1">FP105234-sp</strain>
    </source>
</reference>
<dbReference type="EMBL" id="MU276623">
    <property type="protein sequence ID" value="KAI0038009.1"/>
    <property type="molecule type" value="Genomic_DNA"/>
</dbReference>
<accession>A0ACB8R1L7</accession>
<protein>
    <submittedName>
        <fullName evidence="1">P-loop containing nucleoside triphosphate hydrolase protein</fullName>
    </submittedName>
</protein>
<dbReference type="Proteomes" id="UP000814033">
    <property type="component" value="Unassembled WGS sequence"/>
</dbReference>
<organism evidence="1 2">
    <name type="scientific">Auriscalpium vulgare</name>
    <dbReference type="NCBI Taxonomy" id="40419"/>
    <lineage>
        <taxon>Eukaryota</taxon>
        <taxon>Fungi</taxon>
        <taxon>Dikarya</taxon>
        <taxon>Basidiomycota</taxon>
        <taxon>Agaricomycotina</taxon>
        <taxon>Agaricomycetes</taxon>
        <taxon>Russulales</taxon>
        <taxon>Auriscalpiaceae</taxon>
        <taxon>Auriscalpium</taxon>
    </lineage>
</organism>
<gene>
    <name evidence="1" type="ORF">FA95DRAFT_1551384</name>
</gene>
<feature type="non-terminal residue" evidence="1">
    <location>
        <position position="291"/>
    </location>
</feature>
<evidence type="ECO:0000313" key="2">
    <source>
        <dbReference type="Proteomes" id="UP000814033"/>
    </source>
</evidence>
<name>A0ACB8R1L7_9AGAM</name>
<sequence length="291" mass="32943">MPDLRTRIDWTERHQYDWTSEAGLNRLKTLVKPHLPFNPRDFQLLNAARILNGQDVLLVTATGDGKSALVYLPALARQDMITVVVEPTNALETDIASGLRTKGVSCVAINADTVAAAKAAGRDLWDEARRCSYQVVTTAPENLSSVEFKTCLDDPHFRNRWGTLTVDEAHFVDEWGADFRKAYADIWSLRSRGPDHLTVVAMSASIEKGRQLGQIVHSLGFEPGTYHFEKRDCERHNVDYIFRTAQHSFSGHEFRDLDWLIPEEMDKPSDIDKAVVYCDTIELGHRVTLYL</sequence>
<evidence type="ECO:0000313" key="1">
    <source>
        <dbReference type="EMBL" id="KAI0038009.1"/>
    </source>
</evidence>
<keyword evidence="2" id="KW-1185">Reference proteome</keyword>
<comment type="caution">
    <text evidence="1">The sequence shown here is derived from an EMBL/GenBank/DDBJ whole genome shotgun (WGS) entry which is preliminary data.</text>
</comment>